<proteinExistence type="predicted"/>
<evidence type="ECO:0000313" key="2">
    <source>
        <dbReference type="Proteomes" id="UP001216139"/>
    </source>
</evidence>
<dbReference type="Proteomes" id="UP001216139">
    <property type="component" value="Chromosome"/>
</dbReference>
<reference evidence="1 2" key="1">
    <citation type="submission" date="2023-02" db="EMBL/GenBank/DDBJ databases">
        <title>Genome sequence of Mucilaginibacter jinjuensis strain KACC 16571.</title>
        <authorList>
            <person name="Kim S."/>
            <person name="Heo J."/>
            <person name="Kwon S.-W."/>
        </authorList>
    </citation>
    <scope>NUCLEOTIDE SEQUENCE [LARGE SCALE GENOMIC DNA]</scope>
    <source>
        <strain evidence="1 2">KACC 16571</strain>
    </source>
</reference>
<accession>A0ABY7T3T7</accession>
<keyword evidence="2" id="KW-1185">Reference proteome</keyword>
<sequence>MNQHNRPGGSFHISFDLYENGEETNLLVLPCNETFIVVQNNEHICTIVKTFDEPDYWEQHAGNLPEETIEKMGAAITNRNA</sequence>
<gene>
    <name evidence="1" type="ORF">PQO05_20480</name>
</gene>
<evidence type="ECO:0000313" key="1">
    <source>
        <dbReference type="EMBL" id="WCT11120.1"/>
    </source>
</evidence>
<dbReference type="EMBL" id="CP117167">
    <property type="protein sequence ID" value="WCT11120.1"/>
    <property type="molecule type" value="Genomic_DNA"/>
</dbReference>
<name>A0ABY7T3T7_9SPHI</name>
<dbReference type="RefSeq" id="WP_273629310.1">
    <property type="nucleotide sequence ID" value="NZ_CP117167.1"/>
</dbReference>
<protein>
    <submittedName>
        <fullName evidence="1">Uncharacterized protein</fullName>
    </submittedName>
</protein>
<organism evidence="1 2">
    <name type="scientific">Mucilaginibacter jinjuensis</name>
    <dbReference type="NCBI Taxonomy" id="1176721"/>
    <lineage>
        <taxon>Bacteria</taxon>
        <taxon>Pseudomonadati</taxon>
        <taxon>Bacteroidota</taxon>
        <taxon>Sphingobacteriia</taxon>
        <taxon>Sphingobacteriales</taxon>
        <taxon>Sphingobacteriaceae</taxon>
        <taxon>Mucilaginibacter</taxon>
    </lineage>
</organism>